<evidence type="ECO:0000256" key="8">
    <source>
        <dbReference type="SAM" id="SignalP"/>
    </source>
</evidence>
<dbReference type="PROSITE" id="PS50059">
    <property type="entry name" value="FKBP_PPIASE"/>
    <property type="match status" value="1"/>
</dbReference>
<feature type="domain" description="PPIase FKBP-type" evidence="9">
    <location>
        <begin position="168"/>
        <end position="253"/>
    </location>
</feature>
<dbReference type="PANTHER" id="PTHR43811:SF19">
    <property type="entry name" value="39 KDA FK506-BINDING NUCLEAR PROTEIN"/>
    <property type="match status" value="1"/>
</dbReference>
<organism evidence="11 12">
    <name type="scientific">Erwinia sorbitola</name>
    <dbReference type="NCBI Taxonomy" id="2681984"/>
    <lineage>
        <taxon>Bacteria</taxon>
        <taxon>Pseudomonadati</taxon>
        <taxon>Pseudomonadota</taxon>
        <taxon>Gammaproteobacteria</taxon>
        <taxon>Enterobacterales</taxon>
        <taxon>Erwiniaceae</taxon>
        <taxon>Erwinia</taxon>
    </lineage>
</organism>
<gene>
    <name evidence="11" type="primary">fkpA</name>
    <name evidence="10" type="ORF">GK011_19800</name>
    <name evidence="11" type="ORF">GN242_01725</name>
</gene>
<dbReference type="PANTHER" id="PTHR43811">
    <property type="entry name" value="FKBP-TYPE PEPTIDYL-PROLYL CIS-TRANS ISOMERASE FKPA"/>
    <property type="match status" value="1"/>
</dbReference>
<reference evidence="11 12" key="2">
    <citation type="submission" date="2019-12" db="EMBL/GenBank/DDBJ databases">
        <title>Erwinia sp. nov., isolated from droppings of birds in the Qinghai-Tiebt plateau of China.</title>
        <authorList>
            <person name="Ge Y."/>
        </authorList>
    </citation>
    <scope>NUCLEOTIDE SEQUENCE [LARGE SCALE GENOMIC DNA]</scope>
    <source>
        <strain evidence="11 12">J780</strain>
    </source>
</reference>
<evidence type="ECO:0000256" key="4">
    <source>
        <dbReference type="ARBA" id="ARBA00023110"/>
    </source>
</evidence>
<dbReference type="Proteomes" id="UP000480164">
    <property type="component" value="Unassembled WGS sequence"/>
</dbReference>
<evidence type="ECO:0000256" key="6">
    <source>
        <dbReference type="PROSITE-ProRule" id="PRU00277"/>
    </source>
</evidence>
<evidence type="ECO:0000313" key="12">
    <source>
        <dbReference type="Proteomes" id="UP000424752"/>
    </source>
</evidence>
<dbReference type="Gene3D" id="1.10.287.460">
    <property type="entry name" value="Peptidyl-prolyl cis-trans isomerase, FKBP-type, N-terminal domain"/>
    <property type="match status" value="1"/>
</dbReference>
<evidence type="ECO:0000313" key="13">
    <source>
        <dbReference type="Proteomes" id="UP000480164"/>
    </source>
</evidence>
<evidence type="ECO:0000256" key="7">
    <source>
        <dbReference type="RuleBase" id="RU003915"/>
    </source>
</evidence>
<keyword evidence="4 6" id="KW-0697">Rotamase</keyword>
<dbReference type="InterPro" id="IPR046357">
    <property type="entry name" value="PPIase_dom_sf"/>
</dbReference>
<evidence type="ECO:0000256" key="1">
    <source>
        <dbReference type="ARBA" id="ARBA00000971"/>
    </source>
</evidence>
<feature type="signal peptide" evidence="8">
    <location>
        <begin position="1"/>
        <end position="25"/>
    </location>
</feature>
<dbReference type="EMBL" id="CP046509">
    <property type="protein sequence ID" value="QGU86026.1"/>
    <property type="molecule type" value="Genomic_DNA"/>
</dbReference>
<dbReference type="Pfam" id="PF00254">
    <property type="entry name" value="FKBP_C"/>
    <property type="match status" value="1"/>
</dbReference>
<dbReference type="InterPro" id="IPR036944">
    <property type="entry name" value="PPIase_FKBP_N_sf"/>
</dbReference>
<name>A0A6I6EI85_9GAMM</name>
<dbReference type="SUPFAM" id="SSF54534">
    <property type="entry name" value="FKBP-like"/>
    <property type="match status" value="1"/>
</dbReference>
<keyword evidence="13" id="KW-1185">Reference proteome</keyword>
<dbReference type="EC" id="5.2.1.8" evidence="7"/>
<evidence type="ECO:0000313" key="10">
    <source>
        <dbReference type="EMBL" id="MTD29184.1"/>
    </source>
</evidence>
<protein>
    <recommendedName>
        <fullName evidence="7">Peptidyl-prolyl cis-trans isomerase</fullName>
        <ecNumber evidence="7">5.2.1.8</ecNumber>
    </recommendedName>
</protein>
<accession>A0A6L6GUW6</accession>
<evidence type="ECO:0000256" key="2">
    <source>
        <dbReference type="ARBA" id="ARBA00002388"/>
    </source>
</evidence>
<reference evidence="10 13" key="1">
    <citation type="submission" date="2019-11" db="EMBL/GenBank/DDBJ databases">
        <title>Erwinia sp. nov., isolated from feces of birds in Tibet plateau of China.</title>
        <authorList>
            <person name="Ge Y."/>
        </authorList>
    </citation>
    <scope>NUCLEOTIDE SEQUENCE [LARGE SCALE GENOMIC DNA]</scope>
    <source>
        <strain evidence="10 13">J316</strain>
    </source>
</reference>
<keyword evidence="5 6" id="KW-0413">Isomerase</keyword>
<evidence type="ECO:0000256" key="3">
    <source>
        <dbReference type="ARBA" id="ARBA00006577"/>
    </source>
</evidence>
<keyword evidence="8" id="KW-0732">Signal</keyword>
<dbReference type="Proteomes" id="UP000424752">
    <property type="component" value="Chromosome"/>
</dbReference>
<evidence type="ECO:0000259" key="9">
    <source>
        <dbReference type="PROSITE" id="PS50059"/>
    </source>
</evidence>
<dbReference type="GO" id="GO:0003755">
    <property type="term" value="F:peptidyl-prolyl cis-trans isomerase activity"/>
    <property type="evidence" value="ECO:0007669"/>
    <property type="project" value="UniProtKB-UniRule"/>
</dbReference>
<dbReference type="FunFam" id="3.10.50.40:FF:000004">
    <property type="entry name" value="Peptidyl-prolyl cis-trans isomerase"/>
    <property type="match status" value="1"/>
</dbReference>
<dbReference type="Pfam" id="PF01346">
    <property type="entry name" value="FKBP_N"/>
    <property type="match status" value="1"/>
</dbReference>
<comment type="similarity">
    <text evidence="3 7">Belongs to the FKBP-type PPIase family.</text>
</comment>
<dbReference type="KEGG" id="erwi:GN242_01725"/>
<accession>A0A6I6EI85</accession>
<comment type="function">
    <text evidence="2">PPIases accelerate the folding of proteins. It catalyzes the cis-trans isomerization of proline imidic peptide bonds in oligopeptides.</text>
</comment>
<proteinExistence type="inferred from homology"/>
<dbReference type="AlphaFoldDB" id="A0A6I6EI85"/>
<sequence length="276" mass="29362">MKSLFKVTMLATTMAVALSAPLAMAADAVPVKPTAPQQAPKNAAFKNDDQQSAYALGASLGRYMENSLKEQEKLGITLDKDQLIAGVQDAFASKSKLTDQEIEQTLQSFEGRVKGAAQAKMEKDAKENTAKGEAYATKFAKEKGVKKTESGLLYQVEKAGTGDSPKDSDTVVVNYKGTLIDGKEFDNSYTRGEPLSFRLDGVIPGWTEGLKHVKKGGKIKLVIPPNLAYGKNGVPGIPANSTLVFDVELLDIKPAAKADENAEQAAPAAADAKAKK</sequence>
<evidence type="ECO:0000256" key="5">
    <source>
        <dbReference type="ARBA" id="ARBA00023235"/>
    </source>
</evidence>
<dbReference type="NCBIfam" id="NF008150">
    <property type="entry name" value="PRK10902.1"/>
    <property type="match status" value="1"/>
</dbReference>
<dbReference type="EMBL" id="WLZX01000012">
    <property type="protein sequence ID" value="MTD29184.1"/>
    <property type="molecule type" value="Genomic_DNA"/>
</dbReference>
<dbReference type="GO" id="GO:0006457">
    <property type="term" value="P:protein folding"/>
    <property type="evidence" value="ECO:0007669"/>
    <property type="project" value="InterPro"/>
</dbReference>
<evidence type="ECO:0000313" key="11">
    <source>
        <dbReference type="EMBL" id="QGU86026.1"/>
    </source>
</evidence>
<dbReference type="InterPro" id="IPR001179">
    <property type="entry name" value="PPIase_FKBP_dom"/>
</dbReference>
<comment type="catalytic activity">
    <reaction evidence="1 6 7">
        <text>[protein]-peptidylproline (omega=180) = [protein]-peptidylproline (omega=0)</text>
        <dbReference type="Rhea" id="RHEA:16237"/>
        <dbReference type="Rhea" id="RHEA-COMP:10747"/>
        <dbReference type="Rhea" id="RHEA-COMP:10748"/>
        <dbReference type="ChEBI" id="CHEBI:83833"/>
        <dbReference type="ChEBI" id="CHEBI:83834"/>
        <dbReference type="EC" id="5.2.1.8"/>
    </reaction>
</comment>
<dbReference type="InterPro" id="IPR000774">
    <property type="entry name" value="PPIase_FKBP_N"/>
</dbReference>
<dbReference type="RefSeq" id="WP_154754416.1">
    <property type="nucleotide sequence ID" value="NZ_CP046509.1"/>
</dbReference>
<dbReference type="Gene3D" id="3.10.50.40">
    <property type="match status" value="1"/>
</dbReference>
<feature type="chain" id="PRO_5044633444" description="Peptidyl-prolyl cis-trans isomerase" evidence="8">
    <location>
        <begin position="26"/>
        <end position="276"/>
    </location>
</feature>